<name>A0A8H6M8Z4_9AGAR</name>
<feature type="compositionally biased region" description="Basic and acidic residues" evidence="1">
    <location>
        <begin position="123"/>
        <end position="141"/>
    </location>
</feature>
<feature type="compositionally biased region" description="Basic and acidic residues" evidence="1">
    <location>
        <begin position="354"/>
        <end position="366"/>
    </location>
</feature>
<dbReference type="AlphaFoldDB" id="A0A8H6M8Z4"/>
<organism evidence="2 3">
    <name type="scientific">Ephemerocybe angulata</name>
    <dbReference type="NCBI Taxonomy" id="980116"/>
    <lineage>
        <taxon>Eukaryota</taxon>
        <taxon>Fungi</taxon>
        <taxon>Dikarya</taxon>
        <taxon>Basidiomycota</taxon>
        <taxon>Agaricomycotina</taxon>
        <taxon>Agaricomycetes</taxon>
        <taxon>Agaricomycetidae</taxon>
        <taxon>Agaricales</taxon>
        <taxon>Agaricineae</taxon>
        <taxon>Psathyrellaceae</taxon>
        <taxon>Ephemerocybe</taxon>
    </lineage>
</organism>
<evidence type="ECO:0000256" key="1">
    <source>
        <dbReference type="SAM" id="MobiDB-lite"/>
    </source>
</evidence>
<feature type="compositionally biased region" description="Basic and acidic residues" evidence="1">
    <location>
        <begin position="67"/>
        <end position="82"/>
    </location>
</feature>
<proteinExistence type="predicted"/>
<feature type="region of interest" description="Disordered" evidence="1">
    <location>
        <begin position="41"/>
        <end position="90"/>
    </location>
</feature>
<sequence>MRTSLLDEALDEAINEALDAAVQGHARLTPLQEMFPPDPELEAWRKEPTPPPLPPIASLKRRPSPTIKEEVAGDELPLHATEDNGIGPNTLPRMLLRSLEDPSLYRISEKDVREGHPLPMPKSEQESLERHIPRDPEDIEPKFASANGILPPGHRPNSGQDLTKDEVYTKPDGTIATRPREIKLKADPSQNGRKIGIAPAVIVQESDKHRRKHGSGKKEGERTRRKDSSRKGKGKGKEKDIQEELETTTIQVVREVRGVPSRYSYQPNTAATTLPTPPPSTASSDASFTGTQDENSPEEPEAPSSSRSDETFRERPSPTVDSPERPNLPIEPSPEEMETNQITESAGRSPLPAMDDHSLSSEEDSHPSSAPDSMDVDEPPPPITVEAPWTDDMMDVDQPPPITTHQPQQHPIEHEDEDSQTILYHQSRRQY</sequence>
<evidence type="ECO:0000313" key="3">
    <source>
        <dbReference type="Proteomes" id="UP000521943"/>
    </source>
</evidence>
<dbReference type="Proteomes" id="UP000521943">
    <property type="component" value="Unassembled WGS sequence"/>
</dbReference>
<protein>
    <submittedName>
        <fullName evidence="2">Uncharacterized protein</fullName>
    </submittedName>
</protein>
<accession>A0A8H6M8Z4</accession>
<keyword evidence="3" id="KW-1185">Reference proteome</keyword>
<comment type="caution">
    <text evidence="2">The sequence shown here is derived from an EMBL/GenBank/DDBJ whole genome shotgun (WGS) entry which is preliminary data.</text>
</comment>
<gene>
    <name evidence="2" type="ORF">DFP72DRAFT_1097121</name>
</gene>
<evidence type="ECO:0000313" key="2">
    <source>
        <dbReference type="EMBL" id="KAF6760308.1"/>
    </source>
</evidence>
<dbReference type="EMBL" id="JACGCI010000013">
    <property type="protein sequence ID" value="KAF6760308.1"/>
    <property type="molecule type" value="Genomic_DNA"/>
</dbReference>
<feature type="region of interest" description="Disordered" evidence="1">
    <location>
        <begin position="114"/>
        <end position="431"/>
    </location>
</feature>
<reference evidence="2 3" key="1">
    <citation type="submission" date="2020-07" db="EMBL/GenBank/DDBJ databases">
        <title>Comparative genomics of pyrophilous fungi reveals a link between fire events and developmental genes.</title>
        <authorList>
            <consortium name="DOE Joint Genome Institute"/>
            <person name="Steindorff A.S."/>
            <person name="Carver A."/>
            <person name="Calhoun S."/>
            <person name="Stillman K."/>
            <person name="Liu H."/>
            <person name="Lipzen A."/>
            <person name="Pangilinan J."/>
            <person name="Labutti K."/>
            <person name="Bruns T.D."/>
            <person name="Grigoriev I.V."/>
        </authorList>
    </citation>
    <scope>NUCLEOTIDE SEQUENCE [LARGE SCALE GENOMIC DNA]</scope>
    <source>
        <strain evidence="2 3">CBS 144469</strain>
    </source>
</reference>
<feature type="compositionally biased region" description="Basic and acidic residues" evidence="1">
    <location>
        <begin position="216"/>
        <end position="242"/>
    </location>
</feature>
<feature type="compositionally biased region" description="Basic and acidic residues" evidence="1">
    <location>
        <begin position="307"/>
        <end position="316"/>
    </location>
</feature>